<accession>A0AAI9TDJ4</accession>
<reference evidence="1" key="1">
    <citation type="submission" date="2015-06" db="EMBL/GenBank/DDBJ databases">
        <authorList>
            <person name="Nguyen H."/>
        </authorList>
    </citation>
    <scope>NUCLEOTIDE SEQUENCE</scope>
    <source>
        <strain evidence="1">DAOM 180753</strain>
    </source>
</reference>
<comment type="caution">
    <text evidence="1">The sequence shown here is derived from an EMBL/GenBank/DDBJ whole genome shotgun (WGS) entry which is preliminary data.</text>
</comment>
<dbReference type="Proteomes" id="UP001227192">
    <property type="component" value="Unassembled WGS sequence"/>
</dbReference>
<name>A0AAI9TDJ4_PENTH</name>
<reference evidence="1" key="2">
    <citation type="journal article" date="2016" name="Fungal Biol.">
        <title>Ochratoxin A production by Penicillium thymicola.</title>
        <authorList>
            <person name="Nguyen H.D.T."/>
            <person name="McMullin D.R."/>
            <person name="Ponomareva E."/>
            <person name="Riley R."/>
            <person name="Pomraning K.R."/>
            <person name="Baker S.E."/>
            <person name="Seifert K.A."/>
        </authorList>
    </citation>
    <scope>NUCLEOTIDE SEQUENCE</scope>
    <source>
        <strain evidence="1">DAOM 180753</strain>
    </source>
</reference>
<evidence type="ECO:0000313" key="2">
    <source>
        <dbReference type="Proteomes" id="UP001227192"/>
    </source>
</evidence>
<dbReference type="AlphaFoldDB" id="A0AAI9TDJ4"/>
<keyword evidence="2" id="KW-1185">Reference proteome</keyword>
<sequence length="76" mass="8400">MTAAQLDARTYRHKRLVSGVSGATPLSFKLRERGGTSILILFNHFTLIHATTATPTRMLHELNNPNQSQILKATSP</sequence>
<gene>
    <name evidence="1" type="ORF">VN97_g8325</name>
</gene>
<dbReference type="EMBL" id="LACB01000293">
    <property type="protein sequence ID" value="KAJ9485034.1"/>
    <property type="molecule type" value="Genomic_DNA"/>
</dbReference>
<proteinExistence type="predicted"/>
<evidence type="ECO:0000313" key="1">
    <source>
        <dbReference type="EMBL" id="KAJ9485034.1"/>
    </source>
</evidence>
<organism evidence="1 2">
    <name type="scientific">Penicillium thymicola</name>
    <dbReference type="NCBI Taxonomy" id="293382"/>
    <lineage>
        <taxon>Eukaryota</taxon>
        <taxon>Fungi</taxon>
        <taxon>Dikarya</taxon>
        <taxon>Ascomycota</taxon>
        <taxon>Pezizomycotina</taxon>
        <taxon>Eurotiomycetes</taxon>
        <taxon>Eurotiomycetidae</taxon>
        <taxon>Eurotiales</taxon>
        <taxon>Aspergillaceae</taxon>
        <taxon>Penicillium</taxon>
    </lineage>
</organism>
<protein>
    <submittedName>
        <fullName evidence="1">Uncharacterized protein</fullName>
    </submittedName>
</protein>